<dbReference type="AlphaFoldDB" id="A0A2L2TB45"/>
<feature type="compositionally biased region" description="Polar residues" evidence="1">
    <location>
        <begin position="46"/>
        <end position="59"/>
    </location>
</feature>
<protein>
    <submittedName>
        <fullName evidence="2">Uncharacterized protein</fullName>
    </submittedName>
</protein>
<dbReference type="Proteomes" id="UP000245910">
    <property type="component" value="Chromosome III"/>
</dbReference>
<proteinExistence type="predicted"/>
<sequence>MLSLHSRSPSNRIVELGRGMSFQADQGLQYGAQNPPLSGDHEPSRDQAQWNSAQDQSSIGLGPDAYAYGPPEYANPYRGDNTIDPRLLMQPSAPEYQPSLPLTPSHVA</sequence>
<reference evidence="3" key="1">
    <citation type="submission" date="2014-10" db="EMBL/GenBank/DDBJ databases">
        <authorList>
            <person name="King R."/>
        </authorList>
    </citation>
    <scope>NUCLEOTIDE SEQUENCE [LARGE SCALE GENOMIC DNA]</scope>
    <source>
        <strain evidence="3">A3/5</strain>
    </source>
</reference>
<dbReference type="EMBL" id="LN649231">
    <property type="protein sequence ID" value="CEI68182.1"/>
    <property type="molecule type" value="Genomic_DNA"/>
</dbReference>
<feature type="compositionally biased region" description="Polar residues" evidence="1">
    <location>
        <begin position="23"/>
        <end position="36"/>
    </location>
</feature>
<name>A0A2L2TB45_9HYPO</name>
<evidence type="ECO:0000313" key="3">
    <source>
        <dbReference type="Proteomes" id="UP000245910"/>
    </source>
</evidence>
<organism evidence="2 3">
    <name type="scientific">Fusarium venenatum</name>
    <dbReference type="NCBI Taxonomy" id="56646"/>
    <lineage>
        <taxon>Eukaryota</taxon>
        <taxon>Fungi</taxon>
        <taxon>Dikarya</taxon>
        <taxon>Ascomycota</taxon>
        <taxon>Pezizomycotina</taxon>
        <taxon>Sordariomycetes</taxon>
        <taxon>Hypocreomycetidae</taxon>
        <taxon>Hypocreales</taxon>
        <taxon>Nectriaceae</taxon>
        <taxon>Fusarium</taxon>
    </lineage>
</organism>
<evidence type="ECO:0000256" key="1">
    <source>
        <dbReference type="SAM" id="MobiDB-lite"/>
    </source>
</evidence>
<accession>A0A2L2TB45</accession>
<evidence type="ECO:0000313" key="2">
    <source>
        <dbReference type="EMBL" id="CEI68182.1"/>
    </source>
</evidence>
<feature type="region of interest" description="Disordered" evidence="1">
    <location>
        <begin position="15"/>
        <end position="108"/>
    </location>
</feature>
<keyword evidence="3" id="KW-1185">Reference proteome</keyword>